<evidence type="ECO:0000259" key="2">
    <source>
        <dbReference type="Pfam" id="PF00078"/>
    </source>
</evidence>
<reference evidence="3 4" key="1">
    <citation type="submission" date="2019-11" db="EMBL/GenBank/DDBJ databases">
        <title>Green- and brown-colored morphotypes of Chlorobia in the stratified aquatic ecosystems of Kandalaksha Gulf (White Sea): A model for study of the accessory genome evolution.</title>
        <authorList>
            <person name="Grouzdev D.S."/>
        </authorList>
    </citation>
    <scope>NUCLEOTIDE SEQUENCE [LARGE SCALE GENOMIC DNA]</scope>
    <source>
        <strain evidence="3 4">ZM</strain>
    </source>
</reference>
<evidence type="ECO:0000256" key="1">
    <source>
        <dbReference type="ARBA" id="ARBA00034120"/>
    </source>
</evidence>
<comment type="similarity">
    <text evidence="1">Belongs to the bacterial reverse transcriptase family.</text>
</comment>
<dbReference type="CDD" id="cd01651">
    <property type="entry name" value="RT_G2_intron"/>
    <property type="match status" value="1"/>
</dbReference>
<dbReference type="Pfam" id="PF00078">
    <property type="entry name" value="RVT_1"/>
    <property type="match status" value="1"/>
</dbReference>
<evidence type="ECO:0000313" key="4">
    <source>
        <dbReference type="Proteomes" id="UP000489351"/>
    </source>
</evidence>
<dbReference type="InterPro" id="IPR043502">
    <property type="entry name" value="DNA/RNA_pol_sf"/>
</dbReference>
<dbReference type="InterPro" id="IPR051083">
    <property type="entry name" value="GrpII_Intron_Splice-Mob/Def"/>
</dbReference>
<proteinExistence type="inferred from homology"/>
<dbReference type="InterPro" id="IPR000477">
    <property type="entry name" value="RT_dom"/>
</dbReference>
<comment type="caution">
    <text evidence="3">The sequence shown here is derived from an EMBL/GenBank/DDBJ whole genome shotgun (WGS) entry which is preliminary data.</text>
</comment>
<dbReference type="PANTHER" id="PTHR34047:SF3">
    <property type="entry name" value="BLR2052 PROTEIN"/>
    <property type="match status" value="1"/>
</dbReference>
<dbReference type="Proteomes" id="UP000489351">
    <property type="component" value="Unassembled WGS sequence"/>
</dbReference>
<feature type="domain" description="Reverse transcriptase" evidence="2">
    <location>
        <begin position="28"/>
        <end position="109"/>
    </location>
</feature>
<sequence>MKVAKLFLFFFSPSIPPKSPMRYQRVEIPKADGGICPLGVPTAADWIAQTVVKQVLEPEMERHFHPDSYGNRPGKSAHQAIGEARKRCWRNDWAVELDIRGFFDAIDHE</sequence>
<name>A0ABW9UTG4_CHLPH</name>
<protein>
    <recommendedName>
        <fullName evidence="2">Reverse transcriptase domain-containing protein</fullName>
    </recommendedName>
</protein>
<dbReference type="EMBL" id="WUBZ01000109">
    <property type="protein sequence ID" value="MWV55314.1"/>
    <property type="molecule type" value="Genomic_DNA"/>
</dbReference>
<accession>A0ABW9UTG4</accession>
<evidence type="ECO:0000313" key="3">
    <source>
        <dbReference type="EMBL" id="MWV55314.1"/>
    </source>
</evidence>
<gene>
    <name evidence="3" type="ORF">GJ685_09695</name>
</gene>
<dbReference type="PANTHER" id="PTHR34047">
    <property type="entry name" value="NUCLEAR INTRON MATURASE 1, MITOCHONDRIAL-RELATED"/>
    <property type="match status" value="1"/>
</dbReference>
<dbReference type="SUPFAM" id="SSF56672">
    <property type="entry name" value="DNA/RNA polymerases"/>
    <property type="match status" value="1"/>
</dbReference>
<organism evidence="3 4">
    <name type="scientific">Chlorobium phaeovibrioides</name>
    <dbReference type="NCBI Taxonomy" id="1094"/>
    <lineage>
        <taxon>Bacteria</taxon>
        <taxon>Pseudomonadati</taxon>
        <taxon>Chlorobiota</taxon>
        <taxon>Chlorobiia</taxon>
        <taxon>Chlorobiales</taxon>
        <taxon>Chlorobiaceae</taxon>
        <taxon>Chlorobium/Pelodictyon group</taxon>
        <taxon>Chlorobium</taxon>
    </lineage>
</organism>
<feature type="non-terminal residue" evidence="3">
    <location>
        <position position="109"/>
    </location>
</feature>
<keyword evidence="4" id="KW-1185">Reference proteome</keyword>